<feature type="transmembrane region" description="Helical" evidence="1">
    <location>
        <begin position="158"/>
        <end position="178"/>
    </location>
</feature>
<dbReference type="EMBL" id="OCNJ01000001">
    <property type="protein sequence ID" value="SOD90080.1"/>
    <property type="molecule type" value="Genomic_DNA"/>
</dbReference>
<dbReference type="RefSeq" id="WP_097277321.1">
    <property type="nucleotide sequence ID" value="NZ_OCNJ01000001.1"/>
</dbReference>
<proteinExistence type="predicted"/>
<organism evidence="2 3">
    <name type="scientific">Caenispirillum bisanense</name>
    <dbReference type="NCBI Taxonomy" id="414052"/>
    <lineage>
        <taxon>Bacteria</taxon>
        <taxon>Pseudomonadati</taxon>
        <taxon>Pseudomonadota</taxon>
        <taxon>Alphaproteobacteria</taxon>
        <taxon>Rhodospirillales</taxon>
        <taxon>Novispirillaceae</taxon>
        <taxon>Caenispirillum</taxon>
    </lineage>
</organism>
<dbReference type="Proteomes" id="UP000219621">
    <property type="component" value="Unassembled WGS sequence"/>
</dbReference>
<feature type="transmembrane region" description="Helical" evidence="1">
    <location>
        <begin position="20"/>
        <end position="44"/>
    </location>
</feature>
<keyword evidence="1" id="KW-0472">Membrane</keyword>
<sequence length="219" mass="21094">MPRDGLPDDNLSVRGSRLRLGLYALALAGGSAAVAAVTAAGALLAGTRGQPWPVEAGAVLAGLGLGVWLGGRLSGPLATLRMTLRRLAACFGAAAVASVAAALLPSAVAALAADLALGPAAAAALAGGALLAPPALAAGAALAVLLKLAVDERPLERGPALGAMLACCAAGGLAGMVLTEAVTLARFGGAGTMTGAGVIFASLALMFALAEPRAMSDRR</sequence>
<feature type="transmembrane region" description="Helical" evidence="1">
    <location>
        <begin position="87"/>
        <end position="113"/>
    </location>
</feature>
<feature type="transmembrane region" description="Helical" evidence="1">
    <location>
        <begin position="119"/>
        <end position="146"/>
    </location>
</feature>
<evidence type="ECO:0000256" key="1">
    <source>
        <dbReference type="SAM" id="Phobius"/>
    </source>
</evidence>
<dbReference type="AlphaFoldDB" id="A0A286G3F3"/>
<evidence type="ECO:0000313" key="3">
    <source>
        <dbReference type="Proteomes" id="UP000219621"/>
    </source>
</evidence>
<feature type="transmembrane region" description="Helical" evidence="1">
    <location>
        <begin position="190"/>
        <end position="210"/>
    </location>
</feature>
<protein>
    <submittedName>
        <fullName evidence="2">Uncharacterized protein</fullName>
    </submittedName>
</protein>
<name>A0A286G3F3_9PROT</name>
<feature type="transmembrane region" description="Helical" evidence="1">
    <location>
        <begin position="56"/>
        <end position="75"/>
    </location>
</feature>
<keyword evidence="1" id="KW-1133">Transmembrane helix</keyword>
<evidence type="ECO:0000313" key="2">
    <source>
        <dbReference type="EMBL" id="SOD90080.1"/>
    </source>
</evidence>
<keyword evidence="1" id="KW-0812">Transmembrane</keyword>
<gene>
    <name evidence="2" type="ORF">SAMN05421508_101433</name>
</gene>
<dbReference type="NCBIfam" id="NF037959">
    <property type="entry name" value="MFS_SpdSyn"/>
    <property type="match status" value="1"/>
</dbReference>
<reference evidence="2 3" key="1">
    <citation type="submission" date="2017-09" db="EMBL/GenBank/DDBJ databases">
        <authorList>
            <person name="Ehlers B."/>
            <person name="Leendertz F.H."/>
        </authorList>
    </citation>
    <scope>NUCLEOTIDE SEQUENCE [LARGE SCALE GENOMIC DNA]</scope>
    <source>
        <strain evidence="2 3">USBA 140</strain>
    </source>
</reference>
<accession>A0A286G3F3</accession>
<keyword evidence="3" id="KW-1185">Reference proteome</keyword>